<keyword evidence="11" id="KW-1185">Reference proteome</keyword>
<dbReference type="PROSITE" id="PS50893">
    <property type="entry name" value="ABC_TRANSPORTER_2"/>
    <property type="match status" value="1"/>
</dbReference>
<dbReference type="InterPro" id="IPR003593">
    <property type="entry name" value="AAA+_ATPase"/>
</dbReference>
<dbReference type="GO" id="GO:0005886">
    <property type="term" value="C:plasma membrane"/>
    <property type="evidence" value="ECO:0007669"/>
    <property type="project" value="UniProtKB-SubCell"/>
</dbReference>
<evidence type="ECO:0000313" key="11">
    <source>
        <dbReference type="Proteomes" id="UP000434044"/>
    </source>
</evidence>
<dbReference type="GO" id="GO:0005524">
    <property type="term" value="F:ATP binding"/>
    <property type="evidence" value="ECO:0007669"/>
    <property type="project" value="UniProtKB-KW"/>
</dbReference>
<dbReference type="AlphaFoldDB" id="A0A6N8EFJ4"/>
<feature type="transmembrane region" description="Helical" evidence="7">
    <location>
        <begin position="254"/>
        <end position="272"/>
    </location>
</feature>
<organism evidence="10 11">
    <name type="scientific">Allochromatium palmeri</name>
    <dbReference type="NCBI Taxonomy" id="231048"/>
    <lineage>
        <taxon>Bacteria</taxon>
        <taxon>Pseudomonadati</taxon>
        <taxon>Pseudomonadota</taxon>
        <taxon>Gammaproteobacteria</taxon>
        <taxon>Chromatiales</taxon>
        <taxon>Chromatiaceae</taxon>
        <taxon>Allochromatium</taxon>
    </lineage>
</organism>
<dbReference type="Pfam" id="PF00664">
    <property type="entry name" value="ABC_membrane"/>
    <property type="match status" value="1"/>
</dbReference>
<evidence type="ECO:0000256" key="7">
    <source>
        <dbReference type="SAM" id="Phobius"/>
    </source>
</evidence>
<evidence type="ECO:0000256" key="3">
    <source>
        <dbReference type="ARBA" id="ARBA00022741"/>
    </source>
</evidence>
<comment type="caution">
    <text evidence="10">The sequence shown here is derived from an EMBL/GenBank/DDBJ whole genome shotgun (WGS) entry which is preliminary data.</text>
</comment>
<dbReference type="PANTHER" id="PTHR24221">
    <property type="entry name" value="ATP-BINDING CASSETTE SUB-FAMILY B"/>
    <property type="match status" value="1"/>
</dbReference>
<protein>
    <submittedName>
        <fullName evidence="10">Type I secretion system permease/ATPase</fullName>
    </submittedName>
</protein>
<dbReference type="SUPFAM" id="SSF90123">
    <property type="entry name" value="ABC transporter transmembrane region"/>
    <property type="match status" value="1"/>
</dbReference>
<keyword evidence="4" id="KW-0067">ATP-binding</keyword>
<evidence type="ECO:0000259" key="8">
    <source>
        <dbReference type="PROSITE" id="PS50893"/>
    </source>
</evidence>
<dbReference type="GO" id="GO:0140359">
    <property type="term" value="F:ABC-type transporter activity"/>
    <property type="evidence" value="ECO:0007669"/>
    <property type="project" value="InterPro"/>
</dbReference>
<evidence type="ECO:0000256" key="2">
    <source>
        <dbReference type="ARBA" id="ARBA00022692"/>
    </source>
</evidence>
<dbReference type="PROSITE" id="PS50929">
    <property type="entry name" value="ABC_TM1F"/>
    <property type="match status" value="1"/>
</dbReference>
<proteinExistence type="predicted"/>
<dbReference type="GO" id="GO:0016887">
    <property type="term" value="F:ATP hydrolysis activity"/>
    <property type="evidence" value="ECO:0007669"/>
    <property type="project" value="InterPro"/>
</dbReference>
<dbReference type="Gene3D" id="3.40.50.300">
    <property type="entry name" value="P-loop containing nucleotide triphosphate hydrolases"/>
    <property type="match status" value="1"/>
</dbReference>
<feature type="domain" description="ABC transmembrane type-1" evidence="9">
    <location>
        <begin position="30"/>
        <end position="307"/>
    </location>
</feature>
<dbReference type="InterPro" id="IPR017871">
    <property type="entry name" value="ABC_transporter-like_CS"/>
</dbReference>
<evidence type="ECO:0000256" key="5">
    <source>
        <dbReference type="ARBA" id="ARBA00022989"/>
    </source>
</evidence>
<feature type="transmembrane region" description="Helical" evidence="7">
    <location>
        <begin position="27"/>
        <end position="50"/>
    </location>
</feature>
<feature type="domain" description="ABC transporter" evidence="8">
    <location>
        <begin position="338"/>
        <end position="573"/>
    </location>
</feature>
<dbReference type="InterPro" id="IPR027417">
    <property type="entry name" value="P-loop_NTPase"/>
</dbReference>
<accession>A0A6N8EFJ4</accession>
<gene>
    <name evidence="10" type="ORF">GJ668_18360</name>
</gene>
<dbReference type="GO" id="GO:0030253">
    <property type="term" value="P:protein secretion by the type I secretion system"/>
    <property type="evidence" value="ECO:0007669"/>
    <property type="project" value="InterPro"/>
</dbReference>
<dbReference type="InterPro" id="IPR003439">
    <property type="entry name" value="ABC_transporter-like_ATP-bd"/>
</dbReference>
<dbReference type="InterPro" id="IPR010128">
    <property type="entry name" value="ATPase_T1SS_PrtD-like"/>
</dbReference>
<feature type="transmembrane region" description="Helical" evidence="7">
    <location>
        <begin position="135"/>
        <end position="160"/>
    </location>
</feature>
<evidence type="ECO:0000256" key="6">
    <source>
        <dbReference type="ARBA" id="ARBA00023136"/>
    </source>
</evidence>
<keyword evidence="5 7" id="KW-1133">Transmembrane helix</keyword>
<dbReference type="InterPro" id="IPR036640">
    <property type="entry name" value="ABC1_TM_sf"/>
</dbReference>
<dbReference type="SMART" id="SM00382">
    <property type="entry name" value="AAA"/>
    <property type="match status" value="1"/>
</dbReference>
<dbReference type="GO" id="GO:0030256">
    <property type="term" value="C:type I protein secretion system complex"/>
    <property type="evidence" value="ECO:0007669"/>
    <property type="project" value="InterPro"/>
</dbReference>
<dbReference type="OrthoDB" id="9759820at2"/>
<dbReference type="InterPro" id="IPR011527">
    <property type="entry name" value="ABC1_TM_dom"/>
</dbReference>
<evidence type="ECO:0000259" key="9">
    <source>
        <dbReference type="PROSITE" id="PS50929"/>
    </source>
</evidence>
<dbReference type="Pfam" id="PF00005">
    <property type="entry name" value="ABC_tran"/>
    <property type="match status" value="1"/>
</dbReference>
<dbReference type="EMBL" id="WNKT01000064">
    <property type="protein sequence ID" value="MTW23015.1"/>
    <property type="molecule type" value="Genomic_DNA"/>
</dbReference>
<dbReference type="Gene3D" id="1.20.1560.10">
    <property type="entry name" value="ABC transporter type 1, transmembrane domain"/>
    <property type="match status" value="1"/>
</dbReference>
<dbReference type="InterPro" id="IPR039421">
    <property type="entry name" value="Type_1_exporter"/>
</dbReference>
<evidence type="ECO:0000256" key="4">
    <source>
        <dbReference type="ARBA" id="ARBA00022840"/>
    </source>
</evidence>
<dbReference type="Proteomes" id="UP000434044">
    <property type="component" value="Unassembled WGS sequence"/>
</dbReference>
<dbReference type="RefSeq" id="WP_155451564.1">
    <property type="nucleotide sequence ID" value="NZ_WNKT01000064.1"/>
</dbReference>
<evidence type="ECO:0000256" key="1">
    <source>
        <dbReference type="ARBA" id="ARBA00004651"/>
    </source>
</evidence>
<feature type="transmembrane region" description="Helical" evidence="7">
    <location>
        <begin position="62"/>
        <end position="83"/>
    </location>
</feature>
<dbReference type="SUPFAM" id="SSF52540">
    <property type="entry name" value="P-loop containing nucleoside triphosphate hydrolases"/>
    <property type="match status" value="1"/>
</dbReference>
<keyword evidence="6 7" id="KW-0472">Membrane</keyword>
<comment type="subcellular location">
    <subcellularLocation>
        <location evidence="1">Cell membrane</location>
        <topology evidence="1">Multi-pass membrane protein</topology>
    </subcellularLocation>
</comment>
<name>A0A6N8EFJ4_9GAMM</name>
<feature type="transmembrane region" description="Helical" evidence="7">
    <location>
        <begin position="166"/>
        <end position="185"/>
    </location>
</feature>
<reference evidence="10 11" key="1">
    <citation type="submission" date="2019-11" db="EMBL/GenBank/DDBJ databases">
        <title>Whole-genome sequence of the anaerobic purple sulfur bacterium Allochromatium palmeri DSM 15591.</title>
        <authorList>
            <person name="Kyndt J.A."/>
            <person name="Meyer T.E."/>
        </authorList>
    </citation>
    <scope>NUCLEOTIDE SEQUENCE [LARGE SCALE GENOMIC DNA]</scope>
    <source>
        <strain evidence="10 11">DSM 15591</strain>
    </source>
</reference>
<sequence>MAAPTHNQLMAPPRPSEVREFLRANRWVFFAVAVFSFVGNFSILVLPFYMMQVFTRVLSSRSLETLVMLSIIVVFLLLVFNLIDLMRNWTMQRVSEHLDNQLATRVFTAVYERSLQVPGGGHAQALRDLASVRQFLTSATLTTLLDAPWTPLFLLLIFFFDPLMGYIALFGALVLLLLAVLNELVTRGGYAAMSDEQANASNFAEAGLRNAEAIRAMGMYAGMLERWQHRLEAVNGGQRRVQQWSNAITTFAKFFRILLQIAVMSVGVMLAIDNHLHPGVMIAATILLGRALAPVQVAVAQWRQFAMARQAFVRLDKLLRQNPPREASMPLSAPTGALHVDNITVLAPVTQVPLLQRVQFRLEPGAALGIIGPSGAGKTTLARALLGIWRPASGSVRLDGIEIAAWSPAELGPYLGYLPQDVELLDGSVAENIARFRDIDPAEVERAARRVGIHDMIARLPEGYDTQIGEGGAVLSAGQRQRIGLARAIYRDPVFIVLDEPNASLDTEGEVALSRLFAELKDSGTTLVVIAHRPTVLHNMDSLLMLKNGTMGDFGSRQQVLKRFTQPPKRLEQPHGVDIKTR</sequence>
<dbReference type="GO" id="GO:0034040">
    <property type="term" value="F:ATPase-coupled lipid transmembrane transporter activity"/>
    <property type="evidence" value="ECO:0007669"/>
    <property type="project" value="TreeGrafter"/>
</dbReference>
<keyword evidence="2 7" id="KW-0812">Transmembrane</keyword>
<dbReference type="PROSITE" id="PS00211">
    <property type="entry name" value="ABC_TRANSPORTER_1"/>
    <property type="match status" value="1"/>
</dbReference>
<evidence type="ECO:0000313" key="10">
    <source>
        <dbReference type="EMBL" id="MTW23015.1"/>
    </source>
</evidence>
<dbReference type="PANTHER" id="PTHR24221:SF248">
    <property type="entry name" value="ABC TRANSPORTER TRANSMEMBRANE REGION"/>
    <property type="match status" value="1"/>
</dbReference>
<keyword evidence="3" id="KW-0547">Nucleotide-binding</keyword>
<dbReference type="NCBIfam" id="TIGR01842">
    <property type="entry name" value="type_I_sec_PrtD"/>
    <property type="match status" value="1"/>
</dbReference>